<gene>
    <name evidence="2" type="ORF">GSTENG00029806001</name>
</gene>
<evidence type="ECO:0000256" key="1">
    <source>
        <dbReference type="SAM" id="MobiDB-lite"/>
    </source>
</evidence>
<feature type="compositionally biased region" description="Polar residues" evidence="1">
    <location>
        <begin position="1"/>
        <end position="10"/>
    </location>
</feature>
<sequence>MDYSKAQMSKASEEVGSSRCPQFGPAGMKLEAVMGHLQRQQESKLEMNLQEKQLLQAQL</sequence>
<evidence type="ECO:0000313" key="2">
    <source>
        <dbReference type="EMBL" id="CAG08739.1"/>
    </source>
</evidence>
<feature type="region of interest" description="Disordered" evidence="1">
    <location>
        <begin position="1"/>
        <end position="23"/>
    </location>
</feature>
<organism evidence="2">
    <name type="scientific">Tetraodon nigroviridis</name>
    <name type="common">Spotted green pufferfish</name>
    <name type="synonym">Chelonodon nigroviridis</name>
    <dbReference type="NCBI Taxonomy" id="99883"/>
    <lineage>
        <taxon>Eukaryota</taxon>
        <taxon>Metazoa</taxon>
        <taxon>Chordata</taxon>
        <taxon>Craniata</taxon>
        <taxon>Vertebrata</taxon>
        <taxon>Euteleostomi</taxon>
        <taxon>Actinopterygii</taxon>
        <taxon>Neopterygii</taxon>
        <taxon>Teleostei</taxon>
        <taxon>Neoteleostei</taxon>
        <taxon>Acanthomorphata</taxon>
        <taxon>Eupercaria</taxon>
        <taxon>Tetraodontiformes</taxon>
        <taxon>Tetradontoidea</taxon>
        <taxon>Tetraodontidae</taxon>
        <taxon>Tetraodon</taxon>
    </lineage>
</organism>
<dbReference type="EMBL" id="CAAE01015000">
    <property type="protein sequence ID" value="CAG08739.1"/>
    <property type="molecule type" value="Genomic_DNA"/>
</dbReference>
<comment type="caution">
    <text evidence="2">The sequence shown here is derived from an EMBL/GenBank/DDBJ whole genome shotgun (WGS) entry which is preliminary data.</text>
</comment>
<dbReference type="KEGG" id="tng:GSTEN00029806G001"/>
<name>Q4RS93_TETNG</name>
<accession>Q4RS93</accession>
<dbReference type="OrthoDB" id="10545074at2759"/>
<feature type="non-terminal residue" evidence="2">
    <location>
        <position position="1"/>
    </location>
</feature>
<proteinExistence type="predicted"/>
<reference evidence="2" key="2">
    <citation type="submission" date="2004-02" db="EMBL/GenBank/DDBJ databases">
        <authorList>
            <consortium name="Genoscope"/>
            <consortium name="Whitehead Institute Centre for Genome Research"/>
        </authorList>
    </citation>
    <scope>NUCLEOTIDE SEQUENCE</scope>
</reference>
<protein>
    <submittedName>
        <fullName evidence="2">(spotted green pufferfish) hypothetical protein</fullName>
    </submittedName>
</protein>
<reference evidence="2" key="1">
    <citation type="journal article" date="2004" name="Nature">
        <title>Genome duplication in the teleost fish Tetraodon nigroviridis reveals the early vertebrate proto-karyotype.</title>
        <authorList>
            <person name="Jaillon O."/>
            <person name="Aury J.-M."/>
            <person name="Brunet F."/>
            <person name="Petit J.-L."/>
            <person name="Stange-Thomann N."/>
            <person name="Mauceli E."/>
            <person name="Bouneau L."/>
            <person name="Fischer C."/>
            <person name="Ozouf-Costaz C."/>
            <person name="Bernot A."/>
            <person name="Nicaud S."/>
            <person name="Jaffe D."/>
            <person name="Fisher S."/>
            <person name="Lutfalla G."/>
            <person name="Dossat C."/>
            <person name="Segurens B."/>
            <person name="Dasilva C."/>
            <person name="Salanoubat M."/>
            <person name="Levy M."/>
            <person name="Boudet N."/>
            <person name="Castellano S."/>
            <person name="Anthouard V."/>
            <person name="Jubin C."/>
            <person name="Castelli V."/>
            <person name="Katinka M."/>
            <person name="Vacherie B."/>
            <person name="Biemont C."/>
            <person name="Skalli Z."/>
            <person name="Cattolico L."/>
            <person name="Poulain J."/>
            <person name="De Berardinis V."/>
            <person name="Cruaud C."/>
            <person name="Duprat S."/>
            <person name="Brottier P."/>
            <person name="Coutanceau J.-P."/>
            <person name="Gouzy J."/>
            <person name="Parra G."/>
            <person name="Lardier G."/>
            <person name="Chapple C."/>
            <person name="McKernan K.J."/>
            <person name="McEwan P."/>
            <person name="Bosak S."/>
            <person name="Kellis M."/>
            <person name="Volff J.-N."/>
            <person name="Guigo R."/>
            <person name="Zody M.C."/>
            <person name="Mesirov J."/>
            <person name="Lindblad-Toh K."/>
            <person name="Birren B."/>
            <person name="Nusbaum C."/>
            <person name="Kahn D."/>
            <person name="Robinson-Rechavi M."/>
            <person name="Laudet V."/>
            <person name="Schachter V."/>
            <person name="Quetier F."/>
            <person name="Saurin W."/>
            <person name="Scarpelli C."/>
            <person name="Wincker P."/>
            <person name="Lander E.S."/>
            <person name="Weissenbach J."/>
            <person name="Roest Crollius H."/>
        </authorList>
    </citation>
    <scope>NUCLEOTIDE SEQUENCE [LARGE SCALE GENOMIC DNA]</scope>
</reference>
<dbReference type="AlphaFoldDB" id="Q4RS93"/>